<dbReference type="Gene3D" id="3.30.43.10">
    <property type="entry name" value="Uridine Diphospho-n-acetylenolpyruvylglucosamine Reductase, domain 2"/>
    <property type="match status" value="1"/>
</dbReference>
<dbReference type="GO" id="GO:0016491">
    <property type="term" value="F:oxidoreductase activity"/>
    <property type="evidence" value="ECO:0007669"/>
    <property type="project" value="UniProtKB-KW"/>
</dbReference>
<dbReference type="PANTHER" id="PTHR42973:SF39">
    <property type="entry name" value="FAD-BINDING PCMH-TYPE DOMAIN-CONTAINING PROTEIN"/>
    <property type="match status" value="1"/>
</dbReference>
<dbReference type="InterPro" id="IPR016167">
    <property type="entry name" value="FAD-bd_PCMH_sub1"/>
</dbReference>
<comment type="cofactor">
    <cofactor evidence="1">
        <name>FAD</name>
        <dbReference type="ChEBI" id="CHEBI:57692"/>
    </cofactor>
</comment>
<evidence type="ECO:0000256" key="1">
    <source>
        <dbReference type="ARBA" id="ARBA00001974"/>
    </source>
</evidence>
<evidence type="ECO:0000256" key="2">
    <source>
        <dbReference type="ARBA" id="ARBA00005466"/>
    </source>
</evidence>
<evidence type="ECO:0000256" key="3">
    <source>
        <dbReference type="ARBA" id="ARBA00022630"/>
    </source>
</evidence>
<dbReference type="InterPro" id="IPR050416">
    <property type="entry name" value="FAD-linked_Oxidoreductase"/>
</dbReference>
<sequence length="706" mass="78116">MTKHKIAVITGAGSGIGLALTNEFLSRDPNMLVVALCRDSSGLGAFNEKFEPRLIIEHVDFNNEAATIEIQETLSQYEQIDYLVHCAGIVTPLKPIQSIGYKEWRTAQRINCDIPFLITQLCLDKFKHSRVLYLTSEQPVSAVKGASAYCVSKTALNMVCSCFRQEVNEDVAVFATAAPGNVDTAMQKKIRQVPSDVLPMSAFLRGLHEENKLLPPRLVAQYLWQLLNRIDPKTFSRTNWDLLQSIDEAPLNPIDTNKTISTKPTESDLLSLRNKLSGSVWDVGSTGYSARRHVFNRAISHFPYAIVVPESDVDIINTIDYANRLNLQISVKGGGHGVTGAAVIDGGIVLDMSAFQSIELCAVGQSVRVGAGVKNHNLDLFLSKYKKVIPLGTCPDVGVVGATLGGGIGFLSRKHGLSCDNVLAFNLITADGQQRVINTLEHSDLFWALRGSGGSQFGVITHITFRLHPAPAYVQGGIIEWPIQKAKPILKQYSDAVLQGPRTQFLYAYIARSALQNAKISIMGFSEDPDSNLNNIAKWETDADISVTHKQYIECQSNEYEQGHALYWRNGIIEGELTEQFIDALLQCYQSCPDNAAGIMLDPLCGAIQDIETHETAFIHRDASFVCSITGVTLPDQDNTKVIDWVNQTYERLSPFFNGHAYQNYDMGNDCPLTSYFGHHVERLIALKKKYDPQLRFAGSLQRDLQ</sequence>
<dbReference type="Proteomes" id="UP000238949">
    <property type="component" value="Unassembled WGS sequence"/>
</dbReference>
<dbReference type="AlphaFoldDB" id="A0A2S9V8Q7"/>
<dbReference type="EMBL" id="PVNP01000160">
    <property type="protein sequence ID" value="PRO72818.1"/>
    <property type="molecule type" value="Genomic_DNA"/>
</dbReference>
<dbReference type="InterPro" id="IPR036291">
    <property type="entry name" value="NAD(P)-bd_dom_sf"/>
</dbReference>
<dbReference type="PROSITE" id="PS51387">
    <property type="entry name" value="FAD_PCMH"/>
    <property type="match status" value="1"/>
</dbReference>
<accession>A0A2S9V8Q7</accession>
<evidence type="ECO:0000313" key="7">
    <source>
        <dbReference type="EMBL" id="PRO72818.1"/>
    </source>
</evidence>
<dbReference type="SUPFAM" id="SSF51735">
    <property type="entry name" value="NAD(P)-binding Rossmann-fold domains"/>
    <property type="match status" value="1"/>
</dbReference>
<proteinExistence type="inferred from homology"/>
<evidence type="ECO:0000313" key="8">
    <source>
        <dbReference type="Proteomes" id="UP000238949"/>
    </source>
</evidence>
<organism evidence="7 8">
    <name type="scientific">Alteromonas alba</name>
    <dbReference type="NCBI Taxonomy" id="2079529"/>
    <lineage>
        <taxon>Bacteria</taxon>
        <taxon>Pseudomonadati</taxon>
        <taxon>Pseudomonadota</taxon>
        <taxon>Gammaproteobacteria</taxon>
        <taxon>Alteromonadales</taxon>
        <taxon>Alteromonadaceae</taxon>
        <taxon>Alteromonas/Salinimonas group</taxon>
        <taxon>Alteromonas</taxon>
    </lineage>
</organism>
<dbReference type="Pfam" id="PF01565">
    <property type="entry name" value="FAD_binding_4"/>
    <property type="match status" value="1"/>
</dbReference>
<dbReference type="InterPro" id="IPR016169">
    <property type="entry name" value="FAD-bd_PCMH_sub2"/>
</dbReference>
<dbReference type="Gene3D" id="3.40.50.720">
    <property type="entry name" value="NAD(P)-binding Rossmann-like Domain"/>
    <property type="match status" value="1"/>
</dbReference>
<dbReference type="PRINTS" id="PR00081">
    <property type="entry name" value="GDHRDH"/>
</dbReference>
<evidence type="ECO:0000259" key="6">
    <source>
        <dbReference type="PROSITE" id="PS51387"/>
    </source>
</evidence>
<dbReference type="RefSeq" id="WP_105935251.1">
    <property type="nucleotide sequence ID" value="NZ_PVNP01000160.1"/>
</dbReference>
<keyword evidence="5" id="KW-0560">Oxidoreductase</keyword>
<keyword evidence="3" id="KW-0285">Flavoprotein</keyword>
<name>A0A2S9V8Q7_9ALTE</name>
<dbReference type="InterPro" id="IPR006093">
    <property type="entry name" value="Oxy_OxRdtase_FAD_BS"/>
</dbReference>
<dbReference type="PROSITE" id="PS00061">
    <property type="entry name" value="ADH_SHORT"/>
    <property type="match status" value="1"/>
</dbReference>
<dbReference type="Pfam" id="PF00106">
    <property type="entry name" value="adh_short"/>
    <property type="match status" value="1"/>
</dbReference>
<comment type="caution">
    <text evidence="7">The sequence shown here is derived from an EMBL/GenBank/DDBJ whole genome shotgun (WGS) entry which is preliminary data.</text>
</comment>
<dbReference type="Gene3D" id="3.40.462.20">
    <property type="match status" value="1"/>
</dbReference>
<dbReference type="InterPro" id="IPR006094">
    <property type="entry name" value="Oxid_FAD_bind_N"/>
</dbReference>
<dbReference type="InterPro" id="IPR020904">
    <property type="entry name" value="Sc_DH/Rdtase_CS"/>
</dbReference>
<keyword evidence="4" id="KW-0274">FAD</keyword>
<dbReference type="GO" id="GO:0071949">
    <property type="term" value="F:FAD binding"/>
    <property type="evidence" value="ECO:0007669"/>
    <property type="project" value="InterPro"/>
</dbReference>
<dbReference type="OrthoDB" id="9775082at2"/>
<comment type="similarity">
    <text evidence="2">Belongs to the oxygen-dependent FAD-linked oxidoreductase family.</text>
</comment>
<reference evidence="8" key="1">
    <citation type="journal article" date="2020" name="Int. J. Syst. Evol. Microbiol.">
        <title>Alteromonas alba sp. nov., a marine bacterium isolated from the seawater of the West Pacific Ocean.</title>
        <authorList>
            <person name="Sun C."/>
            <person name="Wu Y.-H."/>
            <person name="Xamxidin M."/>
            <person name="Cheng H."/>
            <person name="Xu X.-W."/>
        </authorList>
    </citation>
    <scope>NUCLEOTIDE SEQUENCE [LARGE SCALE GENOMIC DNA]</scope>
    <source>
        <strain evidence="8">190</strain>
    </source>
</reference>
<dbReference type="InterPro" id="IPR002347">
    <property type="entry name" value="SDR_fam"/>
</dbReference>
<feature type="domain" description="FAD-binding PCMH-type" evidence="6">
    <location>
        <begin position="299"/>
        <end position="470"/>
    </location>
</feature>
<dbReference type="InterPro" id="IPR036318">
    <property type="entry name" value="FAD-bd_PCMH-like_sf"/>
</dbReference>
<protein>
    <submittedName>
        <fullName evidence="7">Oxidase</fullName>
    </submittedName>
</protein>
<evidence type="ECO:0000256" key="5">
    <source>
        <dbReference type="ARBA" id="ARBA00023002"/>
    </source>
</evidence>
<dbReference type="SUPFAM" id="SSF56176">
    <property type="entry name" value="FAD-binding/transporter-associated domain-like"/>
    <property type="match status" value="1"/>
</dbReference>
<dbReference type="InterPro" id="IPR016166">
    <property type="entry name" value="FAD-bd_PCMH"/>
</dbReference>
<keyword evidence="8" id="KW-1185">Reference proteome</keyword>
<gene>
    <name evidence="7" type="ORF">C6Y40_14790</name>
</gene>
<dbReference type="Gene3D" id="3.30.465.10">
    <property type="match status" value="1"/>
</dbReference>
<evidence type="ECO:0000256" key="4">
    <source>
        <dbReference type="ARBA" id="ARBA00022827"/>
    </source>
</evidence>
<dbReference type="PANTHER" id="PTHR42973">
    <property type="entry name" value="BINDING OXIDOREDUCTASE, PUTATIVE (AFU_ORTHOLOGUE AFUA_1G17690)-RELATED"/>
    <property type="match status" value="1"/>
</dbReference>
<dbReference type="PROSITE" id="PS00862">
    <property type="entry name" value="OX2_COVAL_FAD"/>
    <property type="match status" value="1"/>
</dbReference>